<keyword evidence="8" id="KW-0560">Oxidoreductase</keyword>
<dbReference type="InterPro" id="IPR006076">
    <property type="entry name" value="FAD-dep_OxRdtase"/>
</dbReference>
<evidence type="ECO:0000256" key="7">
    <source>
        <dbReference type="ARBA" id="ARBA00022827"/>
    </source>
</evidence>
<keyword evidence="7" id="KW-0274">FAD</keyword>
<protein>
    <recommendedName>
        <fullName evidence="13">FAD dependent oxidoreductase domain-containing protein</fullName>
    </recommendedName>
</protein>
<dbReference type="Pfam" id="PF05430">
    <property type="entry name" value="Methyltransf_30"/>
    <property type="match status" value="1"/>
</dbReference>
<organism evidence="12">
    <name type="scientific">marine metagenome</name>
    <dbReference type="NCBI Taxonomy" id="408172"/>
    <lineage>
        <taxon>unclassified sequences</taxon>
        <taxon>metagenomes</taxon>
        <taxon>ecological metagenomes</taxon>
    </lineage>
</organism>
<dbReference type="NCBIfam" id="TIGR03197">
    <property type="entry name" value="MnmC_Cterm"/>
    <property type="match status" value="1"/>
</dbReference>
<evidence type="ECO:0000259" key="11">
    <source>
        <dbReference type="Pfam" id="PF05430"/>
    </source>
</evidence>
<dbReference type="EMBL" id="UINC01005407">
    <property type="protein sequence ID" value="SVA21128.1"/>
    <property type="molecule type" value="Genomic_DNA"/>
</dbReference>
<dbReference type="GO" id="GO:0005737">
    <property type="term" value="C:cytoplasm"/>
    <property type="evidence" value="ECO:0007669"/>
    <property type="project" value="TreeGrafter"/>
</dbReference>
<feature type="non-terminal residue" evidence="12">
    <location>
        <position position="1"/>
    </location>
</feature>
<dbReference type="Gene3D" id="3.40.50.150">
    <property type="entry name" value="Vaccinia Virus protein VP39"/>
    <property type="match status" value="1"/>
</dbReference>
<sequence length="564" mass="63992">CNFIYLEGNQLLKRWSNLERDYVFNIGELGFGTGINFLVTLQKWKGIKTPTNWLNYFSIEKNPIPFEDLLKVYKKYKDVYKISIPLIDKFPINCRGFHRIDFPKERASLTLAYGEVSECLKNTKVKDLSFDAWFLDGFSPQKNPEIWNDEVFNLIADLSCEGSSFSTFSSAKIVKDNLKKNNFSFSKPKGFSNKRHMLKGKYISYKKINKSTLNKRIGIIGAGISGCSLANLLSTKGYRVSLFEKEEDLNSKSLFNTSLVLYPRLSVGNDAYAEYCLQSYLFSTKFFEEIGKPFWNKTGVLLLDFNQQTKKRFKALMSLRKDSRIFRKVTASEASKLSGIKLKKGGLFFPDAGWLDLKGVCSFMLEDPNVNLVLNNRINSIKKEKREYEVTSNNSKYRFDHICLCTSFETDQLLAVKGLSKKRGQTSVVENKILDDLKIPICANGYLSPSLKNTNVIGSTYSKVKNKNLSVKEHEENVKKIKDITTSKLNIVSGHVGFRATTKDHLPLVGNANGIFLNIGHGSRGSTSAPFSSQFISDLISKSPPIFSSKLRKAVNPERFKFKD</sequence>
<keyword evidence="9" id="KW-0511">Multifunctional enzyme</keyword>
<evidence type="ECO:0008006" key="13">
    <source>
        <dbReference type="Google" id="ProtNLM"/>
    </source>
</evidence>
<dbReference type="InterPro" id="IPR036188">
    <property type="entry name" value="FAD/NAD-bd_sf"/>
</dbReference>
<dbReference type="GO" id="GO:0004808">
    <property type="term" value="F:tRNA (5-methylaminomethyl-2-thiouridylate)(34)-methyltransferase activity"/>
    <property type="evidence" value="ECO:0007669"/>
    <property type="project" value="InterPro"/>
</dbReference>
<evidence type="ECO:0000259" key="10">
    <source>
        <dbReference type="Pfam" id="PF01266"/>
    </source>
</evidence>
<dbReference type="PANTHER" id="PTHR13847">
    <property type="entry name" value="SARCOSINE DEHYDROGENASE-RELATED"/>
    <property type="match status" value="1"/>
</dbReference>
<evidence type="ECO:0000256" key="9">
    <source>
        <dbReference type="ARBA" id="ARBA00023268"/>
    </source>
</evidence>
<dbReference type="Gene3D" id="3.30.9.10">
    <property type="entry name" value="D-Amino Acid Oxidase, subunit A, domain 2"/>
    <property type="match status" value="1"/>
</dbReference>
<dbReference type="InterPro" id="IPR017610">
    <property type="entry name" value="tRNA_S-uridine_synth_MnmC_C"/>
</dbReference>
<dbReference type="InterPro" id="IPR008471">
    <property type="entry name" value="MnmC-like_methylTransf"/>
</dbReference>
<evidence type="ECO:0000256" key="4">
    <source>
        <dbReference type="ARBA" id="ARBA00022679"/>
    </source>
</evidence>
<evidence type="ECO:0000256" key="5">
    <source>
        <dbReference type="ARBA" id="ARBA00022691"/>
    </source>
</evidence>
<proteinExistence type="predicted"/>
<keyword evidence="6" id="KW-0819">tRNA processing</keyword>
<name>A0A381U0C4_9ZZZZ</name>
<dbReference type="GO" id="GO:0016645">
    <property type="term" value="F:oxidoreductase activity, acting on the CH-NH group of donors"/>
    <property type="evidence" value="ECO:0007669"/>
    <property type="project" value="InterPro"/>
</dbReference>
<dbReference type="Gene3D" id="3.50.50.60">
    <property type="entry name" value="FAD/NAD(P)-binding domain"/>
    <property type="match status" value="2"/>
</dbReference>
<dbReference type="SUPFAM" id="SSF51971">
    <property type="entry name" value="Nucleotide-binding domain"/>
    <property type="match status" value="1"/>
</dbReference>
<keyword evidence="2" id="KW-0489">Methyltransferase</keyword>
<keyword evidence="4" id="KW-0808">Transferase</keyword>
<dbReference type="PANTHER" id="PTHR13847:SF283">
    <property type="entry name" value="TRNA 5-METHYLAMINOMETHYL-2-THIOURIDINE BIOSYNTHESIS BIFUNCTIONAL PROTEIN MNMC"/>
    <property type="match status" value="1"/>
</dbReference>
<dbReference type="NCBIfam" id="NF033855">
    <property type="entry name" value="tRNA_MNMC2"/>
    <property type="match status" value="1"/>
</dbReference>
<evidence type="ECO:0000256" key="1">
    <source>
        <dbReference type="ARBA" id="ARBA00022490"/>
    </source>
</evidence>
<dbReference type="GO" id="GO:0008033">
    <property type="term" value="P:tRNA processing"/>
    <property type="evidence" value="ECO:0007669"/>
    <property type="project" value="UniProtKB-KW"/>
</dbReference>
<feature type="domain" description="FAD dependent oxidoreductase" evidence="10">
    <location>
        <begin position="217"/>
        <end position="538"/>
    </location>
</feature>
<gene>
    <name evidence="12" type="ORF">METZ01_LOCUS73982</name>
</gene>
<evidence type="ECO:0000256" key="6">
    <source>
        <dbReference type="ARBA" id="ARBA00022694"/>
    </source>
</evidence>
<evidence type="ECO:0000256" key="8">
    <source>
        <dbReference type="ARBA" id="ARBA00023002"/>
    </source>
</evidence>
<feature type="domain" description="MnmC-like methyltransferase" evidence="11">
    <location>
        <begin position="83"/>
        <end position="201"/>
    </location>
</feature>
<keyword evidence="5" id="KW-0949">S-adenosyl-L-methionine</keyword>
<evidence type="ECO:0000256" key="3">
    <source>
        <dbReference type="ARBA" id="ARBA00022630"/>
    </source>
</evidence>
<keyword evidence="1" id="KW-0963">Cytoplasm</keyword>
<evidence type="ECO:0000256" key="2">
    <source>
        <dbReference type="ARBA" id="ARBA00022603"/>
    </source>
</evidence>
<dbReference type="Pfam" id="PF01266">
    <property type="entry name" value="DAO"/>
    <property type="match status" value="1"/>
</dbReference>
<dbReference type="InterPro" id="IPR047785">
    <property type="entry name" value="tRNA_MNMC2"/>
</dbReference>
<keyword evidence="3" id="KW-0285">Flavoprotein</keyword>
<dbReference type="InterPro" id="IPR029063">
    <property type="entry name" value="SAM-dependent_MTases_sf"/>
</dbReference>
<dbReference type="GO" id="GO:0032259">
    <property type="term" value="P:methylation"/>
    <property type="evidence" value="ECO:0007669"/>
    <property type="project" value="UniProtKB-KW"/>
</dbReference>
<evidence type="ECO:0000313" key="12">
    <source>
        <dbReference type="EMBL" id="SVA21128.1"/>
    </source>
</evidence>
<dbReference type="AlphaFoldDB" id="A0A381U0C4"/>
<reference evidence="12" key="1">
    <citation type="submission" date="2018-05" db="EMBL/GenBank/DDBJ databases">
        <authorList>
            <person name="Lanie J.A."/>
            <person name="Ng W.-L."/>
            <person name="Kazmierczak K.M."/>
            <person name="Andrzejewski T.M."/>
            <person name="Davidsen T.M."/>
            <person name="Wayne K.J."/>
            <person name="Tettelin H."/>
            <person name="Glass J.I."/>
            <person name="Rusch D."/>
            <person name="Podicherti R."/>
            <person name="Tsui H.-C.T."/>
            <person name="Winkler M.E."/>
        </authorList>
    </citation>
    <scope>NUCLEOTIDE SEQUENCE</scope>
</reference>
<accession>A0A381U0C4</accession>